<keyword evidence="2" id="KW-0560">Oxidoreductase</keyword>
<evidence type="ECO:0000256" key="1">
    <source>
        <dbReference type="ARBA" id="ARBA00004685"/>
    </source>
</evidence>
<evidence type="ECO:0000313" key="5">
    <source>
        <dbReference type="EMBL" id="OQE43276.1"/>
    </source>
</evidence>
<dbReference type="InterPro" id="IPR021765">
    <property type="entry name" value="UstYa-like"/>
</dbReference>
<dbReference type="STRING" id="36646.A0A1V6UY08"/>
<evidence type="ECO:0000256" key="3">
    <source>
        <dbReference type="ARBA" id="ARBA00035112"/>
    </source>
</evidence>
<sequence>MLSLSQFLHLEPQTTNSSFPPPPGIQLALSTIMLTTAKEHEYKPLSNVDENIDREEPLPHLEKPFKRQFTVPHIICFVVSLITAFAAGVLFTIYISNITTTHSYESGTVEDIPIASYLPLPQIAGKFKHKSPFTEEPPQEGNASEPIWDALIPNGLGYFIPETTDTSEPRSSSVVIPSAFHQLHCLYLLRRAYYTPEPELQRFDFGRNRSVHVAHCFDYLAQAITCSADSTLEPAVDKEHGFLGAGFARRCWDFEYLKSVVENRRAFNASGFLAWGAGKDGKVGLG</sequence>
<feature type="transmembrane region" description="Helical" evidence="4">
    <location>
        <begin position="74"/>
        <end position="95"/>
    </location>
</feature>
<accession>A0A1V6UY08</accession>
<dbReference type="GO" id="GO:0043386">
    <property type="term" value="P:mycotoxin biosynthetic process"/>
    <property type="evidence" value="ECO:0007669"/>
    <property type="project" value="InterPro"/>
</dbReference>
<name>A0A1V6UY08_9EURO</name>
<proteinExistence type="inferred from homology"/>
<comment type="pathway">
    <text evidence="1">Mycotoxin biosynthesis.</text>
</comment>
<dbReference type="Proteomes" id="UP000191500">
    <property type="component" value="Unassembled WGS sequence"/>
</dbReference>
<dbReference type="PANTHER" id="PTHR33365:SF11">
    <property type="entry name" value="TAT PATHWAY SIGNAL SEQUENCE"/>
    <property type="match status" value="1"/>
</dbReference>
<keyword evidence="4" id="KW-1133">Transmembrane helix</keyword>
<comment type="caution">
    <text evidence="5">The sequence shown here is derived from an EMBL/GenBank/DDBJ whole genome shotgun (WGS) entry which is preliminary data.</text>
</comment>
<reference evidence="6" key="1">
    <citation type="journal article" date="2017" name="Nat. Microbiol.">
        <title>Global analysis of biosynthetic gene clusters reveals vast potential of secondary metabolite production in Penicillium species.</title>
        <authorList>
            <person name="Nielsen J.C."/>
            <person name="Grijseels S."/>
            <person name="Prigent S."/>
            <person name="Ji B."/>
            <person name="Dainat J."/>
            <person name="Nielsen K.F."/>
            <person name="Frisvad J.C."/>
            <person name="Workman M."/>
            <person name="Nielsen J."/>
        </authorList>
    </citation>
    <scope>NUCLEOTIDE SEQUENCE [LARGE SCALE GENOMIC DNA]</scope>
    <source>
        <strain evidence="6">IBT 31321</strain>
    </source>
</reference>
<evidence type="ECO:0000313" key="6">
    <source>
        <dbReference type="Proteomes" id="UP000191500"/>
    </source>
</evidence>
<dbReference type="AlphaFoldDB" id="A0A1V6UY08"/>
<keyword evidence="6" id="KW-1185">Reference proteome</keyword>
<organism evidence="5 6">
    <name type="scientific">Penicillium coprophilum</name>
    <dbReference type="NCBI Taxonomy" id="36646"/>
    <lineage>
        <taxon>Eukaryota</taxon>
        <taxon>Fungi</taxon>
        <taxon>Dikarya</taxon>
        <taxon>Ascomycota</taxon>
        <taxon>Pezizomycotina</taxon>
        <taxon>Eurotiomycetes</taxon>
        <taxon>Eurotiomycetidae</taxon>
        <taxon>Eurotiales</taxon>
        <taxon>Aspergillaceae</taxon>
        <taxon>Penicillium</taxon>
    </lineage>
</organism>
<dbReference type="PANTHER" id="PTHR33365">
    <property type="entry name" value="YALI0B05434P"/>
    <property type="match status" value="1"/>
</dbReference>
<dbReference type="Pfam" id="PF11807">
    <property type="entry name" value="UstYa"/>
    <property type="match status" value="1"/>
</dbReference>
<gene>
    <name evidence="5" type="ORF">PENCOP_c003G00304</name>
</gene>
<dbReference type="GO" id="GO:0016491">
    <property type="term" value="F:oxidoreductase activity"/>
    <property type="evidence" value="ECO:0007669"/>
    <property type="project" value="UniProtKB-KW"/>
</dbReference>
<keyword evidence="4" id="KW-0472">Membrane</keyword>
<keyword evidence="4" id="KW-0812">Transmembrane</keyword>
<evidence type="ECO:0000256" key="4">
    <source>
        <dbReference type="SAM" id="Phobius"/>
    </source>
</evidence>
<evidence type="ECO:0000256" key="2">
    <source>
        <dbReference type="ARBA" id="ARBA00023002"/>
    </source>
</evidence>
<comment type="similarity">
    <text evidence="3">Belongs to the ustYa family.</text>
</comment>
<dbReference type="EMBL" id="MDDG01000003">
    <property type="protein sequence ID" value="OQE43276.1"/>
    <property type="molecule type" value="Genomic_DNA"/>
</dbReference>
<protein>
    <submittedName>
        <fullName evidence="5">Uncharacterized protein</fullName>
    </submittedName>
</protein>